<dbReference type="Gene3D" id="2.60.120.10">
    <property type="entry name" value="Jelly Rolls"/>
    <property type="match status" value="2"/>
</dbReference>
<organism evidence="4">
    <name type="scientific">Zea mays</name>
    <name type="common">Maize</name>
    <dbReference type="NCBI Taxonomy" id="4577"/>
    <lineage>
        <taxon>Eukaryota</taxon>
        <taxon>Viridiplantae</taxon>
        <taxon>Streptophyta</taxon>
        <taxon>Embryophyta</taxon>
        <taxon>Tracheophyta</taxon>
        <taxon>Spermatophyta</taxon>
        <taxon>Magnoliopsida</taxon>
        <taxon>Liliopsida</taxon>
        <taxon>Poales</taxon>
        <taxon>Poaceae</taxon>
        <taxon>PACMAD clade</taxon>
        <taxon>Panicoideae</taxon>
        <taxon>Andropogonodae</taxon>
        <taxon>Andropogoneae</taxon>
        <taxon>Tripsacinae</taxon>
        <taxon>Zea</taxon>
    </lineage>
</organism>
<dbReference type="IntAct" id="A0A1D6K268">
    <property type="interactions" value="5"/>
</dbReference>
<dbReference type="InterPro" id="IPR014710">
    <property type="entry name" value="RmlC-like_jellyroll"/>
</dbReference>
<feature type="compositionally biased region" description="Basic and acidic residues" evidence="1">
    <location>
        <begin position="526"/>
        <end position="542"/>
    </location>
</feature>
<dbReference type="InterPro" id="IPR050253">
    <property type="entry name" value="Seed_Storage-Functional"/>
</dbReference>
<feature type="domain" description="Cupin type-1" evidence="3">
    <location>
        <begin position="329"/>
        <end position="509"/>
    </location>
</feature>
<dbReference type="SUPFAM" id="SSF51182">
    <property type="entry name" value="RmlC-like cupins"/>
    <property type="match status" value="2"/>
</dbReference>
<feature type="signal peptide" evidence="2">
    <location>
        <begin position="1"/>
        <end position="24"/>
    </location>
</feature>
<dbReference type="CDD" id="cd02245">
    <property type="entry name" value="cupin_7S_vicilin-like_C"/>
    <property type="match status" value="1"/>
</dbReference>
<feature type="chain" id="PRO_5010805901" evidence="2">
    <location>
        <begin position="25"/>
        <end position="553"/>
    </location>
</feature>
<dbReference type="Pfam" id="PF00190">
    <property type="entry name" value="Cupin_1"/>
    <property type="match status" value="1"/>
</dbReference>
<sequence length="553" mass="60009">MDRLTVMAPPLLVLLLLLLSRCSAAASRRGGGWWEEGEGEWRPSEEEEKGKGKGRGLFLLHRVEKVVESEGGQVRVVRGQPWPPASFACREGLMHIGFITMEPKTLFVPQYLDSSITLFVQRGEAKVGYIHKDELVERKLKMGDVLHIDAGSTFYMVNPGKGQRLQIICSVDASDSLGFGPPYQAFFLGGAGDPASVIAGFGPKTLTRAFNATYDELARILLPRTGGPIVYYTADAEPESGAAEEERGQVDGHDGVLDRGARREGAGAWVPGGRGDGGDECGGSDDAREATWWWTKLVNRVVGGAAGGGGAAEANRKGKKKKGGAPEPYNLYDSEPGFRNAYGWTVSVDKHQYEPLKHPDIGVYLVNLTAVRALPESYRPARFLVGLLSPFRVMAEEGLLLGSMLAPHVNPRATEYGVVLGGEGTVQVVFPNGSLAMSEVVRPGDVFWIPRYFPFCQVAARAGPFEFFGFTTSARRNRPQFLVGASSVLRTMLGPEIAAAFGAREKEFSKLVRAQREALIMPSSPGKEEEEHGKKGREKEESLPMVVEQAAAE</sequence>
<dbReference type="STRING" id="4577.A0A1D6K268"/>
<proteinExistence type="predicted"/>
<dbReference type="SMR" id="A0A1D6K268"/>
<dbReference type="ExpressionAtlas" id="A0A1D6K268">
    <property type="expression patterns" value="baseline and differential"/>
</dbReference>
<protein>
    <submittedName>
        <fullName evidence="4">Vicilin-like seed storage protein</fullName>
    </submittedName>
</protein>
<dbReference type="InterPro" id="IPR011051">
    <property type="entry name" value="RmlC_Cupin_sf"/>
</dbReference>
<feature type="domain" description="Cupin type-1" evidence="3">
    <location>
        <begin position="58"/>
        <end position="218"/>
    </location>
</feature>
<evidence type="ECO:0000256" key="1">
    <source>
        <dbReference type="SAM" id="MobiDB-lite"/>
    </source>
</evidence>
<keyword evidence="2" id="KW-0732">Signal</keyword>
<feature type="region of interest" description="Disordered" evidence="1">
    <location>
        <begin position="519"/>
        <end position="553"/>
    </location>
</feature>
<dbReference type="SMART" id="SM00835">
    <property type="entry name" value="Cupin_1"/>
    <property type="match status" value="2"/>
</dbReference>
<dbReference type="InParanoid" id="A0A1D6K268"/>
<name>A0A1D6K268_MAIZE</name>
<evidence type="ECO:0000259" key="3">
    <source>
        <dbReference type="SMART" id="SM00835"/>
    </source>
</evidence>
<dbReference type="EMBL" id="CM007647">
    <property type="protein sequence ID" value="ONL97787.1"/>
    <property type="molecule type" value="Genomic_DNA"/>
</dbReference>
<dbReference type="PANTHER" id="PTHR31189">
    <property type="entry name" value="OS03G0336100 PROTEIN-RELATED"/>
    <property type="match status" value="1"/>
</dbReference>
<dbReference type="PANTHER" id="PTHR31189:SF2">
    <property type="entry name" value="RMLC-LIKE CUPINS SUPERFAMILY PROTEIN"/>
    <property type="match status" value="1"/>
</dbReference>
<evidence type="ECO:0000256" key="2">
    <source>
        <dbReference type="SAM" id="SignalP"/>
    </source>
</evidence>
<feature type="compositionally biased region" description="Basic and acidic residues" evidence="1">
    <location>
        <begin position="39"/>
        <end position="51"/>
    </location>
</feature>
<dbReference type="InterPro" id="IPR006045">
    <property type="entry name" value="Cupin_1"/>
</dbReference>
<reference evidence="4" key="1">
    <citation type="submission" date="2015-12" db="EMBL/GenBank/DDBJ databases">
        <title>Update maize B73 reference genome by single molecule sequencing technologies.</title>
        <authorList>
            <consortium name="Maize Genome Sequencing Project"/>
            <person name="Ware D."/>
        </authorList>
    </citation>
    <scope>NUCLEOTIDE SEQUENCE [LARGE SCALE GENOMIC DNA]</scope>
    <source>
        <tissue evidence="4">Seedling</tissue>
    </source>
</reference>
<evidence type="ECO:0000313" key="4">
    <source>
        <dbReference type="EMBL" id="ONL97787.1"/>
    </source>
</evidence>
<dbReference type="CDD" id="cd02244">
    <property type="entry name" value="cupin_7S_vicilin-like_N"/>
    <property type="match status" value="1"/>
</dbReference>
<dbReference type="AlphaFoldDB" id="A0A1D6K268"/>
<gene>
    <name evidence="4" type="ORF">ZEAMMB73_Zm00001d029062</name>
</gene>
<accession>A0A1D6K268</accession>
<feature type="region of interest" description="Disordered" evidence="1">
    <location>
        <begin position="306"/>
        <end position="330"/>
    </location>
</feature>
<feature type="region of interest" description="Disordered" evidence="1">
    <location>
        <begin position="30"/>
        <end position="53"/>
    </location>
</feature>
<dbReference type="FunCoup" id="A0A1D6K268">
    <property type="interactions" value="3553"/>
</dbReference>